<keyword evidence="1" id="KW-0472">Membrane</keyword>
<dbReference type="Proteomes" id="UP001501822">
    <property type="component" value="Unassembled WGS sequence"/>
</dbReference>
<evidence type="ECO:0000313" key="5">
    <source>
        <dbReference type="Proteomes" id="UP001501822"/>
    </source>
</evidence>
<dbReference type="InterPro" id="IPR038507">
    <property type="entry name" value="YcnI-like_sf"/>
</dbReference>
<keyword evidence="2" id="KW-0732">Signal</keyword>
<evidence type="ECO:0000259" key="3">
    <source>
        <dbReference type="Pfam" id="PF07987"/>
    </source>
</evidence>
<keyword evidence="1" id="KW-1133">Transmembrane helix</keyword>
<feature type="signal peptide" evidence="2">
    <location>
        <begin position="1"/>
        <end position="30"/>
    </location>
</feature>
<dbReference type="EMBL" id="BAAABM010000007">
    <property type="protein sequence ID" value="GAA0318719.1"/>
    <property type="molecule type" value="Genomic_DNA"/>
</dbReference>
<keyword evidence="5" id="KW-1185">Reference proteome</keyword>
<feature type="domain" description="YncI copper-binding" evidence="3">
    <location>
        <begin position="31"/>
        <end position="179"/>
    </location>
</feature>
<comment type="caution">
    <text evidence="4">The sequence shown here is derived from an EMBL/GenBank/DDBJ whole genome shotgun (WGS) entry which is preliminary data.</text>
</comment>
<evidence type="ECO:0000313" key="4">
    <source>
        <dbReference type="EMBL" id="GAA0318719.1"/>
    </source>
</evidence>
<dbReference type="InterPro" id="IPR012533">
    <property type="entry name" value="YcnI-copper_dom"/>
</dbReference>
<gene>
    <name evidence="4" type="ORF">GCM10010151_05700</name>
</gene>
<dbReference type="Pfam" id="PF07987">
    <property type="entry name" value="DUF1775"/>
    <property type="match status" value="1"/>
</dbReference>
<accession>A0ABN0VVY8</accession>
<feature type="chain" id="PRO_5046610043" description="YncI copper-binding domain-containing protein" evidence="2">
    <location>
        <begin position="31"/>
        <end position="230"/>
    </location>
</feature>
<proteinExistence type="predicted"/>
<sequence>MSFSHAATRLLTGAGAVTATVVALAVPASAHVTINPRTAEPGGYGAFNVRVPNEETGADTTKVQLYLPTDHPIASVSVEPVPGWNVEVTKGHLPKPIEIEGGELTDAVTAITWSGGKIQPGRFQQFWISLGPLPTDTATLYFKALQTYTDHSGGTSVVRWTDLPGGGAEPEHPAPSLTLAKAGTPQAAPAVKRGRDRAGITLGAAGLAAGLLALGLAAVALRRSGRSAGR</sequence>
<keyword evidence="1" id="KW-0812">Transmembrane</keyword>
<reference evidence="4 5" key="1">
    <citation type="journal article" date="2019" name="Int. J. Syst. Evol. Microbiol.">
        <title>The Global Catalogue of Microorganisms (GCM) 10K type strain sequencing project: providing services to taxonomists for standard genome sequencing and annotation.</title>
        <authorList>
            <consortium name="The Broad Institute Genomics Platform"/>
            <consortium name="The Broad Institute Genome Sequencing Center for Infectious Disease"/>
            <person name="Wu L."/>
            <person name="Ma J."/>
        </authorList>
    </citation>
    <scope>NUCLEOTIDE SEQUENCE [LARGE SCALE GENOMIC DNA]</scope>
    <source>
        <strain evidence="4 5">JCM 3146</strain>
    </source>
</reference>
<feature type="transmembrane region" description="Helical" evidence="1">
    <location>
        <begin position="198"/>
        <end position="221"/>
    </location>
</feature>
<dbReference type="Gene3D" id="2.60.40.2230">
    <property type="entry name" value="Uncharacterised protein YcnI-like PF07987, DUF1775"/>
    <property type="match status" value="1"/>
</dbReference>
<evidence type="ECO:0000256" key="1">
    <source>
        <dbReference type="SAM" id="Phobius"/>
    </source>
</evidence>
<evidence type="ECO:0000256" key="2">
    <source>
        <dbReference type="SAM" id="SignalP"/>
    </source>
</evidence>
<dbReference type="RefSeq" id="WP_252800123.1">
    <property type="nucleotide sequence ID" value="NZ_BAAABM010000007.1"/>
</dbReference>
<protein>
    <recommendedName>
        <fullName evidence="3">YncI copper-binding domain-containing protein</fullName>
    </recommendedName>
</protein>
<name>A0ABN0VVY8_9ACTN</name>
<organism evidence="4 5">
    <name type="scientific">Actinoallomurus spadix</name>
    <dbReference type="NCBI Taxonomy" id="79912"/>
    <lineage>
        <taxon>Bacteria</taxon>
        <taxon>Bacillati</taxon>
        <taxon>Actinomycetota</taxon>
        <taxon>Actinomycetes</taxon>
        <taxon>Streptosporangiales</taxon>
        <taxon>Thermomonosporaceae</taxon>
        <taxon>Actinoallomurus</taxon>
    </lineage>
</organism>
<dbReference type="CDD" id="cd08545">
    <property type="entry name" value="YcnI_like"/>
    <property type="match status" value="1"/>
</dbReference>